<proteinExistence type="predicted"/>
<dbReference type="AlphaFoldDB" id="A0A8J2KLG7"/>
<evidence type="ECO:0000313" key="2">
    <source>
        <dbReference type="EMBL" id="CAG7815229.1"/>
    </source>
</evidence>
<evidence type="ECO:0000256" key="1">
    <source>
        <dbReference type="SAM" id="Phobius"/>
    </source>
</evidence>
<keyword evidence="1" id="KW-1133">Transmembrane helix</keyword>
<dbReference type="EMBL" id="CAJVCH010339499">
    <property type="protein sequence ID" value="CAG7815229.1"/>
    <property type="molecule type" value="Genomic_DNA"/>
</dbReference>
<sequence>MILQPLYLRSVYHATSLRPKRMLIFSVLLVGLTILVFVHLDFYSVEMRTMTPRSKSQDLYKFDSASSLTLYTRDSTPPHLFKNIIKRSHDSPQWLFFSLCDLII</sequence>
<accession>A0A8J2KLG7</accession>
<protein>
    <submittedName>
        <fullName evidence="2">Uncharacterized protein</fullName>
    </submittedName>
</protein>
<comment type="caution">
    <text evidence="2">The sequence shown here is derived from an EMBL/GenBank/DDBJ whole genome shotgun (WGS) entry which is preliminary data.</text>
</comment>
<evidence type="ECO:0000313" key="3">
    <source>
        <dbReference type="Proteomes" id="UP000708208"/>
    </source>
</evidence>
<organism evidence="2 3">
    <name type="scientific">Allacma fusca</name>
    <dbReference type="NCBI Taxonomy" id="39272"/>
    <lineage>
        <taxon>Eukaryota</taxon>
        <taxon>Metazoa</taxon>
        <taxon>Ecdysozoa</taxon>
        <taxon>Arthropoda</taxon>
        <taxon>Hexapoda</taxon>
        <taxon>Collembola</taxon>
        <taxon>Symphypleona</taxon>
        <taxon>Sminthuridae</taxon>
        <taxon>Allacma</taxon>
    </lineage>
</organism>
<name>A0A8J2KLG7_9HEXA</name>
<gene>
    <name evidence="2" type="ORF">AFUS01_LOCUS25925</name>
</gene>
<keyword evidence="1" id="KW-0472">Membrane</keyword>
<reference evidence="2" key="1">
    <citation type="submission" date="2021-06" db="EMBL/GenBank/DDBJ databases">
        <authorList>
            <person name="Hodson N. C."/>
            <person name="Mongue J. A."/>
            <person name="Jaron S. K."/>
        </authorList>
    </citation>
    <scope>NUCLEOTIDE SEQUENCE</scope>
</reference>
<keyword evidence="1" id="KW-0812">Transmembrane</keyword>
<dbReference type="Proteomes" id="UP000708208">
    <property type="component" value="Unassembled WGS sequence"/>
</dbReference>
<keyword evidence="3" id="KW-1185">Reference proteome</keyword>
<feature type="transmembrane region" description="Helical" evidence="1">
    <location>
        <begin position="22"/>
        <end position="45"/>
    </location>
</feature>